<gene>
    <name evidence="1" type="ORF">DAY19_08540</name>
</gene>
<proteinExistence type="predicted"/>
<comment type="caution">
    <text evidence="1">The sequence shown here is derived from an EMBL/GenBank/DDBJ whole genome shotgun (WGS) entry which is preliminary data.</text>
</comment>
<dbReference type="Proteomes" id="UP000443582">
    <property type="component" value="Unassembled WGS sequence"/>
</dbReference>
<sequence>MSQVFDSKGRGARFFLNPINKPIFIGKTPYMSKEDSRRLINSLKEIYFKVDTNAELKKLIIHKTTPFIESEIEGILQATKGIDVELLHIQHYPLWRGIKGDRKKKQPASYPVDRGTTIQLDDNSFLLFTHGNIPSTDFLNQKKDYYKGARGIPAPLKITRYAGKSSLDEIANDIMKLTKMNWNAGELYKTLPVTIDFSKVLSRYSKQDELLLNIPYDFRYFI</sequence>
<accession>A0ABY0IK84</accession>
<dbReference type="Gene3D" id="3.30.420.10">
    <property type="entry name" value="Ribonuclease H-like superfamily/Ribonuclease H"/>
    <property type="match status" value="1"/>
</dbReference>
<evidence type="ECO:0008006" key="3">
    <source>
        <dbReference type="Google" id="ProtNLM"/>
    </source>
</evidence>
<dbReference type="InterPro" id="IPR036397">
    <property type="entry name" value="RNaseH_sf"/>
</dbReference>
<evidence type="ECO:0000313" key="1">
    <source>
        <dbReference type="EMBL" id="RZF21727.1"/>
    </source>
</evidence>
<dbReference type="SUPFAM" id="SSF53098">
    <property type="entry name" value="Ribonuclease H-like"/>
    <property type="match status" value="1"/>
</dbReference>
<dbReference type="InterPro" id="IPR012337">
    <property type="entry name" value="RNaseH-like_sf"/>
</dbReference>
<keyword evidence="2" id="KW-1185">Reference proteome</keyword>
<dbReference type="EMBL" id="QDKL01000002">
    <property type="protein sequence ID" value="RZF21727.1"/>
    <property type="molecule type" value="Genomic_DNA"/>
</dbReference>
<name>A0ABY0IK84_9BACT</name>
<reference evidence="2" key="1">
    <citation type="journal article" date="2019" name="Int. J. Syst. Evol. Microbiol.">
        <title>Halobacteriovorax valvorus sp. nov., a novel prokaryotic predator isolated from coastal seawater of China.</title>
        <authorList>
            <person name="Chen M.-X."/>
        </authorList>
    </citation>
    <scope>NUCLEOTIDE SEQUENCE [LARGE SCALE GENOMIC DNA]</scope>
    <source>
        <strain evidence="2">BL9</strain>
    </source>
</reference>
<dbReference type="RefSeq" id="WP_115361403.1">
    <property type="nucleotide sequence ID" value="NZ_QDKL01000002.1"/>
</dbReference>
<protein>
    <recommendedName>
        <fullName evidence="3">Piwi domain-containing protein</fullName>
    </recommendedName>
</protein>
<evidence type="ECO:0000313" key="2">
    <source>
        <dbReference type="Proteomes" id="UP000443582"/>
    </source>
</evidence>
<organism evidence="1 2">
    <name type="scientific">Halobacteriovorax vibrionivorans</name>
    <dbReference type="NCBI Taxonomy" id="2152716"/>
    <lineage>
        <taxon>Bacteria</taxon>
        <taxon>Pseudomonadati</taxon>
        <taxon>Bdellovibrionota</taxon>
        <taxon>Bacteriovoracia</taxon>
        <taxon>Bacteriovoracales</taxon>
        <taxon>Halobacteriovoraceae</taxon>
        <taxon>Halobacteriovorax</taxon>
    </lineage>
</organism>